<dbReference type="Proteomes" id="UP000325008">
    <property type="component" value="Unassembled WGS sequence"/>
</dbReference>
<feature type="compositionally biased region" description="Basic residues" evidence="1">
    <location>
        <begin position="239"/>
        <end position="249"/>
    </location>
</feature>
<dbReference type="AlphaFoldDB" id="A0A5C3FG64"/>
<evidence type="ECO:0000256" key="1">
    <source>
        <dbReference type="SAM" id="MobiDB-lite"/>
    </source>
</evidence>
<reference evidence="2" key="1">
    <citation type="submission" date="2018-03" db="EMBL/GenBank/DDBJ databases">
        <authorList>
            <person name="Guldener U."/>
        </authorList>
    </citation>
    <scope>NUCLEOTIDE SEQUENCE [LARGE SCALE GENOMIC DNA]</scope>
    <source>
        <strain evidence="2">ATCC34888</strain>
    </source>
</reference>
<evidence type="ECO:0000313" key="2">
    <source>
        <dbReference type="EMBL" id="SPO42697.1"/>
    </source>
</evidence>
<dbReference type="OrthoDB" id="2544218at2759"/>
<sequence length="286" mass="31227">MCRRHKLTPLEIRHPPAVNGQHYVDVIFADGYEVNTAYDNDLTFEFYGTYPQPVSRGIPDFRHIAMCIQFLAADCDFKDVMAALHRNPRICQAGRVIGAWAIDRADTATFSGRLLVLLELHTHYGLVSVGARTAVPGWFVYQERSYLVRSANRLAWCANASCRMDEQGSFHSMHTCPHTRCITCGTQQHTSVDCPRRQAQVAPKKSAGGGANNGNAANAQPSSHLEAPATRGRGGRGGGRGRGRGRGRGGARSGGHGHMSSSAERLARNFDVLSLSDTTTSDYQQL</sequence>
<name>A0A5C3FG64_PSEA2</name>
<accession>A0A5C3FG64</accession>
<dbReference type="EMBL" id="OOIQ01000001">
    <property type="protein sequence ID" value="SPO42697.1"/>
    <property type="molecule type" value="Genomic_DNA"/>
</dbReference>
<comment type="caution">
    <text evidence="2">The sequence shown here is derived from an EMBL/GenBank/DDBJ whole genome shotgun (WGS) entry which is preliminary data.</text>
</comment>
<gene>
    <name evidence="2" type="ORF">PSANT_00380</name>
</gene>
<feature type="region of interest" description="Disordered" evidence="1">
    <location>
        <begin position="195"/>
        <end position="262"/>
    </location>
</feature>
<proteinExistence type="predicted"/>
<protein>
    <submittedName>
        <fullName evidence="2">Uncharacterized protein</fullName>
    </submittedName>
</protein>
<keyword evidence="3" id="KW-1185">Reference proteome</keyword>
<evidence type="ECO:0000313" key="3">
    <source>
        <dbReference type="Proteomes" id="UP000325008"/>
    </source>
</evidence>
<organism evidence="2 3">
    <name type="scientific">Pseudozyma antarctica</name>
    <name type="common">Yeast</name>
    <name type="synonym">Candida antarctica</name>
    <dbReference type="NCBI Taxonomy" id="84753"/>
    <lineage>
        <taxon>Eukaryota</taxon>
        <taxon>Fungi</taxon>
        <taxon>Dikarya</taxon>
        <taxon>Basidiomycota</taxon>
        <taxon>Ustilaginomycotina</taxon>
        <taxon>Ustilaginomycetes</taxon>
        <taxon>Ustilaginales</taxon>
        <taxon>Ustilaginaceae</taxon>
        <taxon>Moesziomyces</taxon>
    </lineage>
</organism>